<name>A0A1M5T5B8_9CLOT</name>
<organism evidence="2 3">
    <name type="scientific">Clostridium grantii DSM 8605</name>
    <dbReference type="NCBI Taxonomy" id="1121316"/>
    <lineage>
        <taxon>Bacteria</taxon>
        <taxon>Bacillati</taxon>
        <taxon>Bacillota</taxon>
        <taxon>Clostridia</taxon>
        <taxon>Eubacteriales</taxon>
        <taxon>Clostridiaceae</taxon>
        <taxon>Clostridium</taxon>
    </lineage>
</organism>
<sequence length="568" mass="66217">MKKIPIGISDFKMLIDEDYLFIDKSELISEFWQSNGQTILIPRPRRFGKTLNMSMLKYFFEKSNENNRYLFQGLNIENYKNMMDIQGKYPVIYLSFKDEKYSSFEYLQIGLRNLLSRLYKEHDYCLDNEKIHDVDKEYYSSIVNKKANIIDLSDALKMLSEYLYNYYDEKVLILIDEYDVPIQASYVNNYYTEAIEFMRNLLSGAFKDNNSLQKGMITGILRVARESIFSGLNNLKVESILSHNFSDKFGFTDSDIEKLVLEYKVKEQFKNIKEWYNGYYFGEVTIYNPWSILNYLSSPKAGLKAYWVNSSSNDLVNILLSKGSEEVKKDLESLIKGTTITKLIDENIVMEDIEKSSDNLWSFLLFTGYLKVNSQERIGLRDYYALSIPNLEVTTLYYGLIESWFKDTITKQNYDMMMNSLVIGDIKIFGKMLRQFVLKSISYFDVGGYEGEKVYHAFVLGMLISLDDTHEILSNRESGYGRYDVMIIPKDISKLGIVIEFKKLDPDDEETLEETADVALKQISCKKYTTTLKSKGITNIKEIAIVFKGKEIYIKERKTNISTIPSKY</sequence>
<dbReference type="InterPro" id="IPR012547">
    <property type="entry name" value="PDDEXK_9"/>
</dbReference>
<proteinExistence type="predicted"/>
<keyword evidence="3" id="KW-1185">Reference proteome</keyword>
<dbReference type="STRING" id="1121316.SAMN02745207_01210"/>
<dbReference type="InterPro" id="IPR027417">
    <property type="entry name" value="P-loop_NTPase"/>
</dbReference>
<protein>
    <submittedName>
        <fullName evidence="2">PD-(D/E)XK nuclease superfamily protein</fullName>
    </submittedName>
</protein>
<dbReference type="SUPFAM" id="SSF52540">
    <property type="entry name" value="P-loop containing nucleoside triphosphate hydrolases"/>
    <property type="match status" value="1"/>
</dbReference>
<evidence type="ECO:0000313" key="3">
    <source>
        <dbReference type="Proteomes" id="UP000184447"/>
    </source>
</evidence>
<dbReference type="PANTHER" id="PTHR34825">
    <property type="entry name" value="CONSERVED PROTEIN, WITH A WEAK D-GALACTARATE DEHYDRATASE/ALTRONATE HYDROLASE DOMAIN"/>
    <property type="match status" value="1"/>
</dbReference>
<accession>A0A1M5T5B8</accession>
<dbReference type="RefSeq" id="WP_073337534.1">
    <property type="nucleotide sequence ID" value="NZ_FQXM01000005.1"/>
</dbReference>
<dbReference type="AlphaFoldDB" id="A0A1M5T5B8"/>
<reference evidence="2 3" key="1">
    <citation type="submission" date="2016-11" db="EMBL/GenBank/DDBJ databases">
        <authorList>
            <person name="Jaros S."/>
            <person name="Januszkiewicz K."/>
            <person name="Wedrychowicz H."/>
        </authorList>
    </citation>
    <scope>NUCLEOTIDE SEQUENCE [LARGE SCALE GENOMIC DNA]</scope>
    <source>
        <strain evidence="2 3">DSM 8605</strain>
    </source>
</reference>
<feature type="domain" description="AAA-ATPase-like" evidence="1">
    <location>
        <begin position="5"/>
        <end position="229"/>
    </location>
</feature>
<dbReference type="OrthoDB" id="1050390at2"/>
<dbReference type="Pfam" id="PF09820">
    <property type="entry name" value="AAA-ATPase_like"/>
    <property type="match status" value="1"/>
</dbReference>
<dbReference type="InterPro" id="IPR018631">
    <property type="entry name" value="AAA-ATPase-like_dom"/>
</dbReference>
<dbReference type="Proteomes" id="UP000184447">
    <property type="component" value="Unassembled WGS sequence"/>
</dbReference>
<gene>
    <name evidence="2" type="ORF">SAMN02745207_01210</name>
</gene>
<dbReference type="Gene3D" id="3.40.50.300">
    <property type="entry name" value="P-loop containing nucleotide triphosphate hydrolases"/>
    <property type="match status" value="1"/>
</dbReference>
<dbReference type="Pfam" id="PF08011">
    <property type="entry name" value="PDDEXK_9"/>
    <property type="match status" value="1"/>
</dbReference>
<dbReference type="PANTHER" id="PTHR34825:SF1">
    <property type="entry name" value="AAA-ATPASE-LIKE DOMAIN-CONTAINING PROTEIN"/>
    <property type="match status" value="1"/>
</dbReference>
<evidence type="ECO:0000259" key="1">
    <source>
        <dbReference type="Pfam" id="PF09820"/>
    </source>
</evidence>
<evidence type="ECO:0000313" key="2">
    <source>
        <dbReference type="EMBL" id="SHH45945.1"/>
    </source>
</evidence>
<dbReference type="EMBL" id="FQXM01000005">
    <property type="protein sequence ID" value="SHH45945.1"/>
    <property type="molecule type" value="Genomic_DNA"/>
</dbReference>